<dbReference type="PROSITE" id="PS50157">
    <property type="entry name" value="ZINC_FINGER_C2H2_2"/>
    <property type="match status" value="1"/>
</dbReference>
<reference evidence="3" key="1">
    <citation type="submission" date="2020-07" db="EMBL/GenBank/DDBJ databases">
        <title>Multicomponent nature underlies the extraordinary mechanical properties of spider dragline silk.</title>
        <authorList>
            <person name="Kono N."/>
            <person name="Nakamura H."/>
            <person name="Mori M."/>
            <person name="Yoshida Y."/>
            <person name="Ohtoshi R."/>
            <person name="Malay A.D."/>
            <person name="Moran D.A.P."/>
            <person name="Tomita M."/>
            <person name="Numata K."/>
            <person name="Arakawa K."/>
        </authorList>
    </citation>
    <scope>NUCLEOTIDE SEQUENCE</scope>
</reference>
<dbReference type="Gene3D" id="3.30.160.60">
    <property type="entry name" value="Classic Zinc Finger"/>
    <property type="match status" value="1"/>
</dbReference>
<keyword evidence="4" id="KW-1185">Reference proteome</keyword>
<comment type="caution">
    <text evidence="3">The sequence shown here is derived from an EMBL/GenBank/DDBJ whole genome shotgun (WGS) entry which is preliminary data.</text>
</comment>
<dbReference type="PROSITE" id="PS00028">
    <property type="entry name" value="ZINC_FINGER_C2H2_1"/>
    <property type="match status" value="1"/>
</dbReference>
<dbReference type="PANTHER" id="PTHR33936:SF24">
    <property type="entry name" value="C2H2-TYPE DOMAIN-CONTAINING PROTEIN"/>
    <property type="match status" value="1"/>
</dbReference>
<dbReference type="EMBL" id="BMAO01035110">
    <property type="protein sequence ID" value="GFR01404.1"/>
    <property type="molecule type" value="Genomic_DNA"/>
</dbReference>
<dbReference type="OrthoDB" id="6509935at2759"/>
<accession>A0A8X6LBW5</accession>
<dbReference type="InterPro" id="IPR013087">
    <property type="entry name" value="Znf_C2H2_type"/>
</dbReference>
<dbReference type="InterPro" id="IPR036236">
    <property type="entry name" value="Znf_C2H2_sf"/>
</dbReference>
<name>A0A8X6LBW5_TRICU</name>
<evidence type="ECO:0000313" key="4">
    <source>
        <dbReference type="Proteomes" id="UP000887116"/>
    </source>
</evidence>
<dbReference type="Proteomes" id="UP000887116">
    <property type="component" value="Unassembled WGS sequence"/>
</dbReference>
<keyword evidence="1" id="KW-0862">Zinc</keyword>
<dbReference type="InterPro" id="IPR052797">
    <property type="entry name" value="RegFact_GeneExpr_CellDeath"/>
</dbReference>
<dbReference type="InterPro" id="IPR018289">
    <property type="entry name" value="MULE_transposase_dom"/>
</dbReference>
<protein>
    <recommendedName>
        <fullName evidence="2">C2H2-type domain-containing protein</fullName>
    </recommendedName>
</protein>
<gene>
    <name evidence="3" type="ORF">TNCT_411531</name>
</gene>
<keyword evidence="1" id="KW-0479">Metal-binding</keyword>
<sequence>MGSFKCVECDKSFSTVSNLYRHAKLIHKVSINKQVRCNICSVELISKKALEDHVDLAHNITIEKDTHNFNTLEDFKLWKETIEKQTTSLYVKNTGSKSDKTGGTIAYFYCHRNGYYNTAGDKKRNMKMAGSNKINGNCPSKMKVYEDIESKVTVEFTKTHVGHGINLGRMKITKEDIARKLENKIPIEAILDDIRNSDQNIFDEDLYPGVKAEDFLFVIMNASQKDMLKFYGNDTICLDFTHGINAYGFDLATLLVLDDKREGFPAAFILSNRQDSTALKLAFTAIKEHACIAPKVLMTDDTESFFNAWKTVFGIPEKRLLCTWHVDRSWRQLNEEFADEGPRWDENASETQQSIERMPFTSKQAVPFLNIKPSTFTMSIHDPERTLDAWVSLPSKVCVIITL</sequence>
<dbReference type="PANTHER" id="PTHR33936">
    <property type="entry name" value="PROTEIN CBG17840"/>
    <property type="match status" value="1"/>
</dbReference>
<dbReference type="GO" id="GO:0008270">
    <property type="term" value="F:zinc ion binding"/>
    <property type="evidence" value="ECO:0007669"/>
    <property type="project" value="UniProtKB-KW"/>
</dbReference>
<keyword evidence="1" id="KW-0863">Zinc-finger</keyword>
<feature type="domain" description="C2H2-type" evidence="2">
    <location>
        <begin position="4"/>
        <end position="27"/>
    </location>
</feature>
<dbReference type="AlphaFoldDB" id="A0A8X6LBW5"/>
<dbReference type="SUPFAM" id="SSF57667">
    <property type="entry name" value="beta-beta-alpha zinc fingers"/>
    <property type="match status" value="1"/>
</dbReference>
<evidence type="ECO:0000259" key="2">
    <source>
        <dbReference type="PROSITE" id="PS50157"/>
    </source>
</evidence>
<dbReference type="SMART" id="SM00355">
    <property type="entry name" value="ZnF_C2H2"/>
    <property type="match status" value="2"/>
</dbReference>
<organism evidence="3 4">
    <name type="scientific">Trichonephila clavata</name>
    <name type="common">Joro spider</name>
    <name type="synonym">Nephila clavata</name>
    <dbReference type="NCBI Taxonomy" id="2740835"/>
    <lineage>
        <taxon>Eukaryota</taxon>
        <taxon>Metazoa</taxon>
        <taxon>Ecdysozoa</taxon>
        <taxon>Arthropoda</taxon>
        <taxon>Chelicerata</taxon>
        <taxon>Arachnida</taxon>
        <taxon>Araneae</taxon>
        <taxon>Araneomorphae</taxon>
        <taxon>Entelegynae</taxon>
        <taxon>Araneoidea</taxon>
        <taxon>Nephilidae</taxon>
        <taxon>Trichonephila</taxon>
    </lineage>
</organism>
<proteinExistence type="predicted"/>
<evidence type="ECO:0000256" key="1">
    <source>
        <dbReference type="PROSITE-ProRule" id="PRU00042"/>
    </source>
</evidence>
<dbReference type="Pfam" id="PF10551">
    <property type="entry name" value="MULE"/>
    <property type="match status" value="1"/>
</dbReference>
<dbReference type="Pfam" id="PF00096">
    <property type="entry name" value="zf-C2H2"/>
    <property type="match status" value="1"/>
</dbReference>
<evidence type="ECO:0000313" key="3">
    <source>
        <dbReference type="EMBL" id="GFR01404.1"/>
    </source>
</evidence>